<evidence type="ECO:0000313" key="2">
    <source>
        <dbReference type="Proteomes" id="UP000000311"/>
    </source>
</evidence>
<dbReference type="Proteomes" id="UP000000311">
    <property type="component" value="Unassembled WGS sequence"/>
</dbReference>
<accession>E1ZYQ9</accession>
<dbReference type="EMBL" id="GL435242">
    <property type="protein sequence ID" value="EFN73599.1"/>
    <property type="molecule type" value="Genomic_DNA"/>
</dbReference>
<sequence>MESGLSENGTDVYWFGILLVVRLALLHGTLPNFSAQDNPAAFHPCFHVRYISTLGCAMMLNYPLTTLEDIKSVGPRNFAAPPYASEADPRYLKDVECG</sequence>
<evidence type="ECO:0000313" key="1">
    <source>
        <dbReference type="EMBL" id="EFN73599.1"/>
    </source>
</evidence>
<reference evidence="1 2" key="1">
    <citation type="journal article" date="2010" name="Science">
        <title>Genomic comparison of the ants Camponotus floridanus and Harpegnathos saltator.</title>
        <authorList>
            <person name="Bonasio R."/>
            <person name="Zhang G."/>
            <person name="Ye C."/>
            <person name="Mutti N.S."/>
            <person name="Fang X."/>
            <person name="Qin N."/>
            <person name="Donahue G."/>
            <person name="Yang P."/>
            <person name="Li Q."/>
            <person name="Li C."/>
            <person name="Zhang P."/>
            <person name="Huang Z."/>
            <person name="Berger S.L."/>
            <person name="Reinberg D."/>
            <person name="Wang J."/>
            <person name="Liebig J."/>
        </authorList>
    </citation>
    <scope>NUCLEOTIDE SEQUENCE [LARGE SCALE GENOMIC DNA]</scope>
    <source>
        <strain evidence="2">C129</strain>
    </source>
</reference>
<name>E1ZYQ9_CAMFO</name>
<proteinExistence type="predicted"/>
<dbReference type="OrthoDB" id="1658288at2759"/>
<organism evidence="2">
    <name type="scientific">Camponotus floridanus</name>
    <name type="common">Florida carpenter ant</name>
    <dbReference type="NCBI Taxonomy" id="104421"/>
    <lineage>
        <taxon>Eukaryota</taxon>
        <taxon>Metazoa</taxon>
        <taxon>Ecdysozoa</taxon>
        <taxon>Arthropoda</taxon>
        <taxon>Hexapoda</taxon>
        <taxon>Insecta</taxon>
        <taxon>Pterygota</taxon>
        <taxon>Neoptera</taxon>
        <taxon>Endopterygota</taxon>
        <taxon>Hymenoptera</taxon>
        <taxon>Apocrita</taxon>
        <taxon>Aculeata</taxon>
        <taxon>Formicoidea</taxon>
        <taxon>Formicidae</taxon>
        <taxon>Formicinae</taxon>
        <taxon>Camponotus</taxon>
    </lineage>
</organism>
<dbReference type="STRING" id="104421.E1ZYQ9"/>
<keyword evidence="2" id="KW-1185">Reference proteome</keyword>
<protein>
    <submittedName>
        <fullName evidence="1">Uncharacterized protein</fullName>
    </submittedName>
</protein>
<dbReference type="InParanoid" id="E1ZYQ9"/>
<dbReference type="AlphaFoldDB" id="E1ZYQ9"/>
<gene>
    <name evidence="1" type="ORF">EAG_08396</name>
</gene>